<evidence type="ECO:0000313" key="2">
    <source>
        <dbReference type="EMBL" id="MPN07310.1"/>
    </source>
</evidence>
<feature type="transmembrane region" description="Helical" evidence="1">
    <location>
        <begin position="12"/>
        <end position="33"/>
    </location>
</feature>
<evidence type="ECO:0000256" key="1">
    <source>
        <dbReference type="SAM" id="Phobius"/>
    </source>
</evidence>
<gene>
    <name evidence="2" type="ORF">SDC9_154576</name>
</gene>
<keyword evidence="1" id="KW-0812">Transmembrane</keyword>
<organism evidence="2">
    <name type="scientific">bioreactor metagenome</name>
    <dbReference type="NCBI Taxonomy" id="1076179"/>
    <lineage>
        <taxon>unclassified sequences</taxon>
        <taxon>metagenomes</taxon>
        <taxon>ecological metagenomes</taxon>
    </lineage>
</organism>
<keyword evidence="1" id="KW-1133">Transmembrane helix</keyword>
<dbReference type="EMBL" id="VSSQ01053268">
    <property type="protein sequence ID" value="MPN07310.1"/>
    <property type="molecule type" value="Genomic_DNA"/>
</dbReference>
<sequence>MPVSASPMPPDAIALFPVGFIIVLCPSVITVLYPFKSTIHLYFCAKLCAIPMRFCFISSIVNPVNLDISPKCGVIITLFFDSSNKCRFPLRTFNPSASITTGHVAFNKVSITSCNVVSLLPIPGPIAMQLLLFNNSLSFSVSLKCKVIASISLELKIGCISSSQHSVTSPAPLLTAPCVAIYEAPVNPLEPAIMTTLP</sequence>
<comment type="caution">
    <text evidence="2">The sequence shown here is derived from an EMBL/GenBank/DDBJ whole genome shotgun (WGS) entry which is preliminary data.</text>
</comment>
<reference evidence="2" key="1">
    <citation type="submission" date="2019-08" db="EMBL/GenBank/DDBJ databases">
        <authorList>
            <person name="Kucharzyk K."/>
            <person name="Murdoch R.W."/>
            <person name="Higgins S."/>
            <person name="Loffler F."/>
        </authorList>
    </citation>
    <scope>NUCLEOTIDE SEQUENCE</scope>
</reference>
<name>A0A645F0N6_9ZZZZ</name>
<proteinExistence type="predicted"/>
<accession>A0A645F0N6</accession>
<keyword evidence="1" id="KW-0472">Membrane</keyword>
<protein>
    <submittedName>
        <fullName evidence="2">Uncharacterized protein</fullName>
    </submittedName>
</protein>
<dbReference type="AlphaFoldDB" id="A0A645F0N6"/>